<organism evidence="10 11">
    <name type="scientific">Penicillium steckii</name>
    <dbReference type="NCBI Taxonomy" id="303698"/>
    <lineage>
        <taxon>Eukaryota</taxon>
        <taxon>Fungi</taxon>
        <taxon>Dikarya</taxon>
        <taxon>Ascomycota</taxon>
        <taxon>Pezizomycotina</taxon>
        <taxon>Eurotiomycetes</taxon>
        <taxon>Eurotiomycetidae</taxon>
        <taxon>Eurotiales</taxon>
        <taxon>Aspergillaceae</taxon>
        <taxon>Penicillium</taxon>
    </lineage>
</organism>
<dbReference type="InterPro" id="IPR044669">
    <property type="entry name" value="YneE/VCCN1/2-like"/>
</dbReference>
<dbReference type="Proteomes" id="UP000191285">
    <property type="component" value="Unassembled WGS sequence"/>
</dbReference>
<feature type="transmembrane region" description="Helical" evidence="9">
    <location>
        <begin position="373"/>
        <end position="394"/>
    </location>
</feature>
<keyword evidence="11" id="KW-1185">Reference proteome</keyword>
<evidence type="ECO:0000256" key="3">
    <source>
        <dbReference type="ARBA" id="ARBA00022475"/>
    </source>
</evidence>
<feature type="transmembrane region" description="Helical" evidence="9">
    <location>
        <begin position="348"/>
        <end position="367"/>
    </location>
</feature>
<feature type="transmembrane region" description="Helical" evidence="9">
    <location>
        <begin position="115"/>
        <end position="135"/>
    </location>
</feature>
<dbReference type="PANTHER" id="PTHR33281:SF19">
    <property type="entry name" value="VOLTAGE-DEPENDENT ANION CHANNEL-FORMING PROTEIN YNEE"/>
    <property type="match status" value="1"/>
</dbReference>
<evidence type="ECO:0000256" key="2">
    <source>
        <dbReference type="ARBA" id="ARBA00022448"/>
    </source>
</evidence>
<sequence length="503" mass="56452">MMSDYEGCATASSIPRAVLPDRRCPAPFPASVDASKSNNASCPDLQADVPKEWESFERPSRRPSFLDNLADSRESQFHVQDRSELERYFYGPRNMTQHSKWPIVMRVQGSIMPQMIIPLFLVGGWATLITCISHFYHDLGINNILLTVLGFVVGLSLSFRGSTAYERWADGRRYWALLVQTSRNLARIIWVHIDERQEEGNVDLLRKLSAMNLMLAFAVALKHKLRFEPDVAYEDLAGLIGHLDTFALDAHDRNTLNPQSKSAWKSMGEYLSLSFAKSNPRKLIKRSKKPLGHLPIEILLHLSAYVDSCVKNGTLTLPQFQGQALTLIASLNEILTGTERVLDTPLPAAYSIAISQISWIYVILLPFQLYKFLHWTTIPASMVAAYIIIGLLTIGSEIENPFGHDVNDLPLTSYCRQIAKEIDIITASPPPNVEDFMTRPENLVLFPLSQAGYPMWKDRNREDIHAALRAKFVASPSKNPALAGSNMSTRTMSFSTRKGTDSV</sequence>
<reference evidence="11" key="1">
    <citation type="journal article" date="2017" name="Nat. Microbiol.">
        <title>Global analysis of biosynthetic gene clusters reveals vast potential of secondary metabolite production in Penicillium species.</title>
        <authorList>
            <person name="Nielsen J.C."/>
            <person name="Grijseels S."/>
            <person name="Prigent S."/>
            <person name="Ji B."/>
            <person name="Dainat J."/>
            <person name="Nielsen K.F."/>
            <person name="Frisvad J.C."/>
            <person name="Workman M."/>
            <person name="Nielsen J."/>
        </authorList>
    </citation>
    <scope>NUCLEOTIDE SEQUENCE [LARGE SCALE GENOMIC DNA]</scope>
    <source>
        <strain evidence="11">IBT 24891</strain>
    </source>
</reference>
<gene>
    <name evidence="10" type="ORF">PENSTE_c005G04552</name>
</gene>
<evidence type="ECO:0000256" key="1">
    <source>
        <dbReference type="ARBA" id="ARBA00004651"/>
    </source>
</evidence>
<keyword evidence="7 9" id="KW-0472">Membrane</keyword>
<feature type="region of interest" description="Disordered" evidence="8">
    <location>
        <begin position="481"/>
        <end position="503"/>
    </location>
</feature>
<dbReference type="PANTHER" id="PTHR33281">
    <property type="entry name" value="UPF0187 PROTEIN YNEE"/>
    <property type="match status" value="1"/>
</dbReference>
<accession>A0A1V6TLC4</accession>
<keyword evidence="3" id="KW-1003">Cell membrane</keyword>
<dbReference type="EMBL" id="MLKD01000005">
    <property type="protein sequence ID" value="OQE26629.1"/>
    <property type="molecule type" value="Genomic_DNA"/>
</dbReference>
<comment type="subcellular location">
    <subcellularLocation>
        <location evidence="1">Cell membrane</location>
        <topology evidence="1">Multi-pass membrane protein</topology>
    </subcellularLocation>
</comment>
<evidence type="ECO:0000256" key="9">
    <source>
        <dbReference type="SAM" id="Phobius"/>
    </source>
</evidence>
<feature type="transmembrane region" description="Helical" evidence="9">
    <location>
        <begin position="141"/>
        <end position="159"/>
    </location>
</feature>
<evidence type="ECO:0000256" key="4">
    <source>
        <dbReference type="ARBA" id="ARBA00022692"/>
    </source>
</evidence>
<dbReference type="GO" id="GO:0005886">
    <property type="term" value="C:plasma membrane"/>
    <property type="evidence" value="ECO:0007669"/>
    <property type="project" value="UniProtKB-SubCell"/>
</dbReference>
<dbReference type="AlphaFoldDB" id="A0A1V6TLC4"/>
<dbReference type="Pfam" id="PF25539">
    <property type="entry name" value="Bestrophin_2"/>
    <property type="match status" value="1"/>
</dbReference>
<dbReference type="STRING" id="303698.A0A1V6TLC4"/>
<protein>
    <submittedName>
        <fullName evidence="10">Uncharacterized protein</fullName>
    </submittedName>
</protein>
<evidence type="ECO:0000313" key="11">
    <source>
        <dbReference type="Proteomes" id="UP000191285"/>
    </source>
</evidence>
<comment type="caution">
    <text evidence="10">The sequence shown here is derived from an EMBL/GenBank/DDBJ whole genome shotgun (WGS) entry which is preliminary data.</text>
</comment>
<dbReference type="OrthoDB" id="1368at2759"/>
<dbReference type="GO" id="GO:0005254">
    <property type="term" value="F:chloride channel activity"/>
    <property type="evidence" value="ECO:0007669"/>
    <property type="project" value="InterPro"/>
</dbReference>
<feature type="compositionally biased region" description="Polar residues" evidence="8">
    <location>
        <begin position="485"/>
        <end position="497"/>
    </location>
</feature>
<evidence type="ECO:0000256" key="8">
    <source>
        <dbReference type="SAM" id="MobiDB-lite"/>
    </source>
</evidence>
<proteinExistence type="predicted"/>
<evidence type="ECO:0000256" key="6">
    <source>
        <dbReference type="ARBA" id="ARBA00023065"/>
    </source>
</evidence>
<evidence type="ECO:0000313" key="10">
    <source>
        <dbReference type="EMBL" id="OQE26629.1"/>
    </source>
</evidence>
<keyword evidence="4 9" id="KW-0812">Transmembrane</keyword>
<keyword evidence="2" id="KW-0813">Transport</keyword>
<keyword evidence="5 9" id="KW-1133">Transmembrane helix</keyword>
<name>A0A1V6TLC4_9EURO</name>
<evidence type="ECO:0000256" key="7">
    <source>
        <dbReference type="ARBA" id="ARBA00023136"/>
    </source>
</evidence>
<keyword evidence="6" id="KW-0406">Ion transport</keyword>
<evidence type="ECO:0000256" key="5">
    <source>
        <dbReference type="ARBA" id="ARBA00022989"/>
    </source>
</evidence>